<organism evidence="2 3">
    <name type="scientific">Trifolium medium</name>
    <dbReference type="NCBI Taxonomy" id="97028"/>
    <lineage>
        <taxon>Eukaryota</taxon>
        <taxon>Viridiplantae</taxon>
        <taxon>Streptophyta</taxon>
        <taxon>Embryophyta</taxon>
        <taxon>Tracheophyta</taxon>
        <taxon>Spermatophyta</taxon>
        <taxon>Magnoliopsida</taxon>
        <taxon>eudicotyledons</taxon>
        <taxon>Gunneridae</taxon>
        <taxon>Pentapetalae</taxon>
        <taxon>rosids</taxon>
        <taxon>fabids</taxon>
        <taxon>Fabales</taxon>
        <taxon>Fabaceae</taxon>
        <taxon>Papilionoideae</taxon>
        <taxon>50 kb inversion clade</taxon>
        <taxon>NPAAA clade</taxon>
        <taxon>Hologalegina</taxon>
        <taxon>IRL clade</taxon>
        <taxon>Trifolieae</taxon>
        <taxon>Trifolium</taxon>
    </lineage>
</organism>
<name>A0A392SJS1_9FABA</name>
<keyword evidence="3" id="KW-1185">Reference proteome</keyword>
<dbReference type="AlphaFoldDB" id="A0A392SJS1"/>
<evidence type="ECO:0000256" key="1">
    <source>
        <dbReference type="SAM" id="MobiDB-lite"/>
    </source>
</evidence>
<evidence type="ECO:0000313" key="3">
    <source>
        <dbReference type="Proteomes" id="UP000265520"/>
    </source>
</evidence>
<feature type="non-terminal residue" evidence="2">
    <location>
        <position position="53"/>
    </location>
</feature>
<accession>A0A392SJS1</accession>
<dbReference type="EMBL" id="LXQA010381940">
    <property type="protein sequence ID" value="MCI48116.1"/>
    <property type="molecule type" value="Genomic_DNA"/>
</dbReference>
<protein>
    <submittedName>
        <fullName evidence="2">Uncharacterized protein</fullName>
    </submittedName>
</protein>
<reference evidence="2 3" key="1">
    <citation type="journal article" date="2018" name="Front. Plant Sci.">
        <title>Red Clover (Trifolium pratense) and Zigzag Clover (T. medium) - A Picture of Genomic Similarities and Differences.</title>
        <authorList>
            <person name="Dluhosova J."/>
            <person name="Istvanek J."/>
            <person name="Nedelnik J."/>
            <person name="Repkova J."/>
        </authorList>
    </citation>
    <scope>NUCLEOTIDE SEQUENCE [LARGE SCALE GENOMIC DNA]</scope>
    <source>
        <strain evidence="3">cv. 10/8</strain>
        <tissue evidence="2">Leaf</tissue>
    </source>
</reference>
<evidence type="ECO:0000313" key="2">
    <source>
        <dbReference type="EMBL" id="MCI48116.1"/>
    </source>
</evidence>
<dbReference type="Proteomes" id="UP000265520">
    <property type="component" value="Unassembled WGS sequence"/>
</dbReference>
<proteinExistence type="predicted"/>
<sequence>MLRRRKASRQLAQSQDRQRRSSRHGGGRVQARAARLPVEEEDGFVAAVKPLPS</sequence>
<comment type="caution">
    <text evidence="2">The sequence shown here is derived from an EMBL/GenBank/DDBJ whole genome shotgun (WGS) entry which is preliminary data.</text>
</comment>
<feature type="region of interest" description="Disordered" evidence="1">
    <location>
        <begin position="1"/>
        <end position="35"/>
    </location>
</feature>